<dbReference type="InterPro" id="IPR016187">
    <property type="entry name" value="CTDL_fold"/>
</dbReference>
<feature type="signal peptide" evidence="7">
    <location>
        <begin position="1"/>
        <end position="21"/>
    </location>
</feature>
<dbReference type="PROSITE" id="PS50041">
    <property type="entry name" value="C_TYPE_LECTIN_2"/>
    <property type="match status" value="1"/>
</dbReference>
<accession>F2U2U7</accession>
<keyword evidence="7" id="KW-0732">Signal</keyword>
<feature type="region of interest" description="Disordered" evidence="5">
    <location>
        <begin position="1265"/>
        <end position="1342"/>
    </location>
</feature>
<feature type="chain" id="PRO_5003287215" description="C-type lectin domain-containing protein" evidence="7">
    <location>
        <begin position="22"/>
        <end position="1483"/>
    </location>
</feature>
<dbReference type="InterPro" id="IPR026645">
    <property type="entry name" value="Dermatopontin"/>
</dbReference>
<feature type="compositionally biased region" description="Basic and acidic residues" evidence="5">
    <location>
        <begin position="834"/>
        <end position="845"/>
    </location>
</feature>
<evidence type="ECO:0000256" key="1">
    <source>
        <dbReference type="ARBA" id="ARBA00004613"/>
    </source>
</evidence>
<dbReference type="Pfam" id="PF14704">
    <property type="entry name" value="DERM"/>
    <property type="match status" value="1"/>
</dbReference>
<dbReference type="GeneID" id="16076712"/>
<evidence type="ECO:0000313" key="9">
    <source>
        <dbReference type="EMBL" id="EGD81941.1"/>
    </source>
</evidence>
<dbReference type="Pfam" id="PF00059">
    <property type="entry name" value="Lectin_C"/>
    <property type="match status" value="1"/>
</dbReference>
<evidence type="ECO:0000256" key="2">
    <source>
        <dbReference type="ARBA" id="ARBA00008712"/>
    </source>
</evidence>
<keyword evidence="6" id="KW-1133">Transmembrane helix</keyword>
<dbReference type="eggNOG" id="KOG1565">
    <property type="taxonomic scope" value="Eukaryota"/>
</dbReference>
<evidence type="ECO:0000256" key="7">
    <source>
        <dbReference type="SAM" id="SignalP"/>
    </source>
</evidence>
<dbReference type="Proteomes" id="UP000007799">
    <property type="component" value="Unassembled WGS sequence"/>
</dbReference>
<dbReference type="EMBL" id="GL832960">
    <property type="protein sequence ID" value="EGD81941.1"/>
    <property type="molecule type" value="Genomic_DNA"/>
</dbReference>
<feature type="compositionally biased region" description="Gly residues" evidence="5">
    <location>
        <begin position="1203"/>
        <end position="1219"/>
    </location>
</feature>
<keyword evidence="3" id="KW-0964">Secreted</keyword>
<dbReference type="InterPro" id="IPR016186">
    <property type="entry name" value="C-type_lectin-like/link_sf"/>
</dbReference>
<comment type="subcellular location">
    <subcellularLocation>
        <location evidence="1">Secreted</location>
    </subcellularLocation>
</comment>
<feature type="domain" description="C-type lectin" evidence="8">
    <location>
        <begin position="204"/>
        <end position="306"/>
    </location>
</feature>
<dbReference type="KEGG" id="sre:PTSG_11898"/>
<dbReference type="RefSeq" id="XP_004996124.1">
    <property type="nucleotide sequence ID" value="XM_004996067.1"/>
</dbReference>
<feature type="compositionally biased region" description="Basic and acidic residues" evidence="5">
    <location>
        <begin position="1070"/>
        <end position="1081"/>
    </location>
</feature>
<comment type="similarity">
    <text evidence="2">Belongs to the dermatopontin family.</text>
</comment>
<dbReference type="Gene3D" id="3.10.100.10">
    <property type="entry name" value="Mannose-Binding Protein A, subunit A"/>
    <property type="match status" value="1"/>
</dbReference>
<feature type="compositionally biased region" description="Low complexity" evidence="5">
    <location>
        <begin position="1265"/>
        <end position="1274"/>
    </location>
</feature>
<reference evidence="9" key="1">
    <citation type="submission" date="2009-08" db="EMBL/GenBank/DDBJ databases">
        <title>Annotation of Salpingoeca rosetta.</title>
        <authorList>
            <consortium name="The Broad Institute Genome Sequencing Platform"/>
            <person name="Russ C."/>
            <person name="Cuomo C."/>
            <person name="Burger G."/>
            <person name="Gray M.W."/>
            <person name="Holland P.W.H."/>
            <person name="King N."/>
            <person name="Lang F.B.F."/>
            <person name="Roger A.J."/>
            <person name="Ruiz-Trillo I."/>
            <person name="Young S.K."/>
            <person name="Zeng Q."/>
            <person name="Gargeya S."/>
            <person name="Alvarado L."/>
            <person name="Berlin A."/>
            <person name="Chapman S.B."/>
            <person name="Chen Z."/>
            <person name="Freedman E."/>
            <person name="Gellesch M."/>
            <person name="Goldberg J."/>
            <person name="Griggs A."/>
            <person name="Gujja S."/>
            <person name="Heilman E."/>
            <person name="Heiman D."/>
            <person name="Howarth C."/>
            <person name="Mehta T."/>
            <person name="Neiman D."/>
            <person name="Pearson M."/>
            <person name="Roberts A."/>
            <person name="Saif S."/>
            <person name="Shea T."/>
            <person name="Shenoy N."/>
            <person name="Sisk P."/>
            <person name="Stolte C."/>
            <person name="Sykes S."/>
            <person name="White J."/>
            <person name="Yandava C."/>
            <person name="Haas B."/>
            <person name="Nusbaum C."/>
            <person name="Birren B."/>
        </authorList>
    </citation>
    <scope>NUCLEOTIDE SEQUENCE [LARGE SCALE GENOMIC DNA]</scope>
    <source>
        <strain evidence="9">ATCC 50818</strain>
    </source>
</reference>
<dbReference type="GO" id="GO:0005615">
    <property type="term" value="C:extracellular space"/>
    <property type="evidence" value="ECO:0007669"/>
    <property type="project" value="TreeGrafter"/>
</dbReference>
<feature type="transmembrane region" description="Helical" evidence="6">
    <location>
        <begin position="1369"/>
        <end position="1392"/>
    </location>
</feature>
<feature type="compositionally biased region" description="Low complexity" evidence="5">
    <location>
        <begin position="1220"/>
        <end position="1239"/>
    </location>
</feature>
<evidence type="ECO:0000259" key="8">
    <source>
        <dbReference type="PROSITE" id="PS50041"/>
    </source>
</evidence>
<feature type="region of interest" description="Disordered" evidence="5">
    <location>
        <begin position="820"/>
        <end position="1089"/>
    </location>
</feature>
<gene>
    <name evidence="9" type="ORF">PTSG_11898</name>
</gene>
<feature type="region of interest" description="Disordered" evidence="5">
    <location>
        <begin position="1105"/>
        <end position="1239"/>
    </location>
</feature>
<dbReference type="InParanoid" id="F2U2U7"/>
<feature type="compositionally biased region" description="Gly residues" evidence="5">
    <location>
        <begin position="909"/>
        <end position="919"/>
    </location>
</feature>
<feature type="compositionally biased region" description="Low complexity" evidence="5">
    <location>
        <begin position="1023"/>
        <end position="1037"/>
    </location>
</feature>
<feature type="transmembrane region" description="Helical" evidence="6">
    <location>
        <begin position="688"/>
        <end position="708"/>
    </location>
</feature>
<keyword evidence="10" id="KW-1185">Reference proteome</keyword>
<evidence type="ECO:0000256" key="4">
    <source>
        <dbReference type="ARBA" id="ARBA00023157"/>
    </source>
</evidence>
<feature type="transmembrane region" description="Helical" evidence="6">
    <location>
        <begin position="647"/>
        <end position="668"/>
    </location>
</feature>
<dbReference type="PANTHER" id="PTHR15040:SF1">
    <property type="entry name" value="DERMATOPONTIN-LIKE ISOFORM X1"/>
    <property type="match status" value="1"/>
</dbReference>
<keyword evidence="4" id="KW-1015">Disulfide bond</keyword>
<feature type="compositionally biased region" description="Basic and acidic residues" evidence="5">
    <location>
        <begin position="1005"/>
        <end position="1022"/>
    </location>
</feature>
<evidence type="ECO:0000256" key="5">
    <source>
        <dbReference type="SAM" id="MobiDB-lite"/>
    </source>
</evidence>
<dbReference type="GO" id="GO:0031012">
    <property type="term" value="C:extracellular matrix"/>
    <property type="evidence" value="ECO:0007669"/>
    <property type="project" value="TreeGrafter"/>
</dbReference>
<sequence length="1483" mass="159056">MVAGVLGVLVCLLLLSPPLHADQTVTSQYDQSLAAYCQSGEGIRNLHTTFDAGYGDRAWTITCQPVGTTPSTSPAIYFSSQFSYEDDVFYQCPDNAYLSAMDSENSNVRMDRRWLFACTDVTGAEFSSCYWMQLSDFEQDFAFDAAPGQAITGINSTFDGNVNDRMWWIRVCSTVCINGALSGTAAECIAPTTTTTTAPPWVRYGPSEYKFDDVSKVVFDDAEALCEQEGGTLAVILSQDEYDWVFAAALNMSANREVWLGGIFPTRGQLEWIDGSPVVDFGIPWVDGDPSGGDLEACLLFNALSRVYDSIAASLAMGGTTTASVGSTVVSASRVESAVLNAFSVAFQNDSMAGVALPGNFSNFLPDSGGCSVIDFEVRTVSGCNTNGTDDSNNTTSTASVLRVDELDSPIVFTFELPPGIPRYQMVAVFWNDTKRRENCTVTASEDCIGAWDTEGVSLMFPDDDNGGDGGDGSNNNSGNDNNDNNDNSNRRRRDAATTTTASPSTTPSGGNMTMVQVQSRHLRGRAYAISIDFTLEPPEVTLANFDPRNAPYVWALFCSLIGFVLLVLLYSWVELRAYEYREHLISSFSIPAEQFNERVWDMQVSKHSYPVALLIRFGWYLRSRHAWAAVILPQGISARPQRSLKVLALIASISMAVAMNSVFSYAAVKNPDKNVNAISITLNGSTFYVPLEGIYAFALTFPFFYLLSMAFARFQTLLGKLQQLAPELYTNRIPPLPVAEPLAATWAVSSIKRDTSVPASALDDLDVAEVVTQHVASSRSRSRSRLGSALGDISPQSGSFFQENEETAFTESTMETAAAMAALAEEEEEEEEEKKKEKKEKGVETVHAAKKQNNKTETASGRVSNATDKTQGSTHSQQHEHGNGVHRTSTDNNNNSSSSDQQEKEGRSGGGDEAGGVNGAKHGEGAGTASKEDEGDGDGAHVSGEYMETTAADAQGKDGEVLVLDDLAATTGDSDGHTDNNNDADGADDADSVTIVLDDDNEDGGGRDGGDGGNDNSDRSDGGSSSSAGTSDNAGSARHMEYLDIEGANSGHDADADELYAVYGDDDNNNNHDDDNNHGDGDDDVAADSDEEAALDAAMAVALDFEEGDAQEGDDGADGDESRLLAHATSSTDTDTPARAAKDSATNTTTTTTSRKPLNRQGSSASRILILSTDDDDQGGVVVVGDGGGGRRKQSDTDDMDGSGGGVVLEGAGGGGGSNASRNSMASRTSSSASVDSDAELAAALRFSVDVRPRAGPGEQLQLRQLHQQQHAPNAPPPLSPILDEDHKGGVDERDLENGTRNATGADGGAGDGGKAAKRWSSQSAEAHGDDNNDAPGQEETVASTMTREEVQRALIELHHSMNFWRRFCFALSALLILAGWALTLVFMGSVEREQQERWLKGCLEFVFLSAIITAPIVLLIGAIRQQWRLHRWRRRHTEEEWEALIVEEKQKTSSIAMTMTKAMLFTEIGRAVRANFDIYIL</sequence>
<dbReference type="SUPFAM" id="SSF56436">
    <property type="entry name" value="C-type lectin-like"/>
    <property type="match status" value="1"/>
</dbReference>
<name>F2U2U7_SALR5</name>
<feature type="compositionally biased region" description="Basic and acidic residues" evidence="5">
    <location>
        <begin position="1285"/>
        <end position="1299"/>
    </location>
</feature>
<proteinExistence type="inferred from homology"/>
<dbReference type="InterPro" id="IPR001304">
    <property type="entry name" value="C-type_lectin-like"/>
</dbReference>
<evidence type="ECO:0000313" key="10">
    <source>
        <dbReference type="Proteomes" id="UP000007799"/>
    </source>
</evidence>
<protein>
    <recommendedName>
        <fullName evidence="8">C-type lectin domain-containing protein</fullName>
    </recommendedName>
</protein>
<feature type="compositionally biased region" description="Polar residues" evidence="5">
    <location>
        <begin position="856"/>
        <end position="877"/>
    </location>
</feature>
<feature type="region of interest" description="Disordered" evidence="5">
    <location>
        <begin position="782"/>
        <end position="801"/>
    </location>
</feature>
<dbReference type="CDD" id="cd00037">
    <property type="entry name" value="CLECT"/>
    <property type="match status" value="1"/>
</dbReference>
<feature type="transmembrane region" description="Helical" evidence="6">
    <location>
        <begin position="1407"/>
        <end position="1425"/>
    </location>
</feature>
<dbReference type="SMART" id="SM00034">
    <property type="entry name" value="CLECT"/>
    <property type="match status" value="1"/>
</dbReference>
<feature type="compositionally biased region" description="Acidic residues" evidence="5">
    <location>
        <begin position="1105"/>
        <end position="1120"/>
    </location>
</feature>
<feature type="transmembrane region" description="Helical" evidence="6">
    <location>
        <begin position="553"/>
        <end position="574"/>
    </location>
</feature>
<dbReference type="GO" id="GO:0030199">
    <property type="term" value="P:collagen fibril organization"/>
    <property type="evidence" value="ECO:0007669"/>
    <property type="project" value="TreeGrafter"/>
</dbReference>
<feature type="compositionally biased region" description="Low complexity" evidence="5">
    <location>
        <begin position="497"/>
        <end position="512"/>
    </location>
</feature>
<evidence type="ECO:0000256" key="6">
    <source>
        <dbReference type="SAM" id="Phobius"/>
    </source>
</evidence>
<feature type="region of interest" description="Disordered" evidence="5">
    <location>
        <begin position="459"/>
        <end position="514"/>
    </location>
</feature>
<keyword evidence="6" id="KW-0812">Transmembrane</keyword>
<feature type="compositionally biased region" description="Low complexity" evidence="5">
    <location>
        <begin position="891"/>
        <end position="901"/>
    </location>
</feature>
<feature type="compositionally biased region" description="Low complexity" evidence="5">
    <location>
        <begin position="474"/>
        <end position="488"/>
    </location>
</feature>
<evidence type="ECO:0000256" key="3">
    <source>
        <dbReference type="ARBA" id="ARBA00022525"/>
    </source>
</evidence>
<feature type="compositionally biased region" description="Acidic residues" evidence="5">
    <location>
        <begin position="986"/>
        <end position="1004"/>
    </location>
</feature>
<keyword evidence="6" id="KW-0472">Membrane</keyword>
<dbReference type="PANTHER" id="PTHR15040">
    <property type="entry name" value="DERMATOPONTIN-RELATED"/>
    <property type="match status" value="1"/>
</dbReference>
<organism evidence="10">
    <name type="scientific">Salpingoeca rosetta (strain ATCC 50818 / BSB-021)</name>
    <dbReference type="NCBI Taxonomy" id="946362"/>
    <lineage>
        <taxon>Eukaryota</taxon>
        <taxon>Choanoflagellata</taxon>
        <taxon>Craspedida</taxon>
        <taxon>Salpingoecidae</taxon>
        <taxon>Salpingoeca</taxon>
    </lineage>
</organism>
<feature type="compositionally biased region" description="Polar residues" evidence="5">
    <location>
        <begin position="1155"/>
        <end position="1167"/>
    </location>
</feature>